<dbReference type="PRINTS" id="PR00401">
    <property type="entry name" value="SH2DOMAIN"/>
</dbReference>
<evidence type="ECO:0000259" key="8">
    <source>
        <dbReference type="PROSITE" id="PS50225"/>
    </source>
</evidence>
<dbReference type="SMART" id="SM00253">
    <property type="entry name" value="SOCS"/>
    <property type="match status" value="1"/>
</dbReference>
<dbReference type="VEuPathDB" id="VectorBase:ACHR000448"/>
<sequence>MEETDRISGSVGACGQSTAGRPNTERISKAATAPRTPSADGICRFNWFLSLRRKRSSSTTAVAATTHSKKSDVAVKEELFTTSDENNHSSQTEGGSVFYTLRKRFQKKFTSVKVKAIEPNVASTLGGAITPSATAANTNNNDLSHCNVTAREQPPIDTCMNGNDFARIVIERHTQNPIRFSSPNANLPVIINSRDTEPNTAEDRRPISATAPSVAMTEESSAGMDDMMAQMRIDLLQYGWYWGKLTRLAAQKRLAQQVNGTFLVRDSQTEKNQFTVSFRSSGITLHCRIDFENNYWSFSGLKTPTTYKTMVDLIQDTMKKSEYGVIGYVKQDTSLMPPFPVRLTRPINRFYEVSSLQHLCRFIIRQKIDATSINELPLPEKLKKYVEENFYDL</sequence>
<dbReference type="Gene3D" id="1.10.750.20">
    <property type="entry name" value="SOCS box"/>
    <property type="match status" value="1"/>
</dbReference>
<dbReference type="InterPro" id="IPR036036">
    <property type="entry name" value="SOCS_box-like_dom_sf"/>
</dbReference>
<evidence type="ECO:0000256" key="4">
    <source>
        <dbReference type="ARBA" id="ARBA00022999"/>
    </source>
</evidence>
<dbReference type="GO" id="GO:0046935">
    <property type="term" value="F:1-phosphatidylinositol-3-kinase regulator activity"/>
    <property type="evidence" value="ECO:0007669"/>
    <property type="project" value="TreeGrafter"/>
</dbReference>
<keyword evidence="2" id="KW-0734">Signal transduction inhibitor</keyword>
<evidence type="ECO:0000259" key="7">
    <source>
        <dbReference type="PROSITE" id="PS50001"/>
    </source>
</evidence>
<reference evidence="10" key="1">
    <citation type="submission" date="2013-03" db="EMBL/GenBank/DDBJ databases">
        <title>The Genome Sequence of Anopheles christyi ACHKN1017.</title>
        <authorList>
            <consortium name="The Broad Institute Genomics Platform"/>
            <person name="Neafsey D.E."/>
            <person name="Besansky N."/>
            <person name="Walker B."/>
            <person name="Young S.K."/>
            <person name="Zeng Q."/>
            <person name="Gargeya S."/>
            <person name="Fitzgerald M."/>
            <person name="Haas B."/>
            <person name="Abouelleil A."/>
            <person name="Allen A.W."/>
            <person name="Alvarado L."/>
            <person name="Arachchi H.M."/>
            <person name="Berlin A.M."/>
            <person name="Chapman S.B."/>
            <person name="Gainer-Dewar J."/>
            <person name="Goldberg J."/>
            <person name="Griggs A."/>
            <person name="Gujja S."/>
            <person name="Hansen M."/>
            <person name="Howarth C."/>
            <person name="Imamovic A."/>
            <person name="Ireland A."/>
            <person name="Larimer J."/>
            <person name="McCowan C."/>
            <person name="Murphy C."/>
            <person name="Pearson M."/>
            <person name="Poon T.W."/>
            <person name="Priest M."/>
            <person name="Roberts A."/>
            <person name="Saif S."/>
            <person name="Shea T."/>
            <person name="Sisk P."/>
            <person name="Sykes S."/>
            <person name="Wortman J."/>
            <person name="Nusbaum C."/>
            <person name="Birren B."/>
        </authorList>
    </citation>
    <scope>NUCLEOTIDE SEQUENCE [LARGE SCALE GENOMIC DNA]</scope>
    <source>
        <strain evidence="10">ACHKN1017</strain>
    </source>
</reference>
<accession>A0A182JPL4</accession>
<dbReference type="EnsemblMetazoa" id="ACHR000448-RA">
    <property type="protein sequence ID" value="ACHR000448-PA"/>
    <property type="gene ID" value="ACHR000448"/>
</dbReference>
<dbReference type="Gene3D" id="3.30.505.10">
    <property type="entry name" value="SH2 domain"/>
    <property type="match status" value="1"/>
</dbReference>
<dbReference type="PANTHER" id="PTHR10155">
    <property type="entry name" value="PHOSPHATIDYLINOSITOL 3-KINASE REGULATORY SUBUNIT"/>
    <property type="match status" value="1"/>
</dbReference>
<evidence type="ECO:0000256" key="1">
    <source>
        <dbReference type="ARBA" id="ARBA00022604"/>
    </source>
</evidence>
<dbReference type="PROSITE" id="PS50001">
    <property type="entry name" value="SH2"/>
    <property type="match status" value="1"/>
</dbReference>
<protein>
    <recommendedName>
        <fullName evidence="11">Suppressor of cytokine signaling 6</fullName>
    </recommendedName>
</protein>
<evidence type="ECO:0008006" key="11">
    <source>
        <dbReference type="Google" id="ProtNLM"/>
    </source>
</evidence>
<dbReference type="Proteomes" id="UP000075881">
    <property type="component" value="Unassembled WGS sequence"/>
</dbReference>
<evidence type="ECO:0000313" key="9">
    <source>
        <dbReference type="EnsemblMetazoa" id="ACHR000448-PA"/>
    </source>
</evidence>
<keyword evidence="4 5" id="KW-0727">SH2 domain</keyword>
<dbReference type="InterPro" id="IPR001496">
    <property type="entry name" value="SOCS_box"/>
</dbReference>
<name>A0A182JPL4_9DIPT</name>
<dbReference type="SMART" id="SM00252">
    <property type="entry name" value="SH2"/>
    <property type="match status" value="1"/>
</dbReference>
<evidence type="ECO:0000256" key="6">
    <source>
        <dbReference type="SAM" id="MobiDB-lite"/>
    </source>
</evidence>
<dbReference type="SMART" id="SM00969">
    <property type="entry name" value="SOCS_box"/>
    <property type="match status" value="1"/>
</dbReference>
<dbReference type="PANTHER" id="PTHR10155:SF32">
    <property type="entry name" value="LP02169P"/>
    <property type="match status" value="1"/>
</dbReference>
<feature type="domain" description="SOCS box" evidence="8">
    <location>
        <begin position="342"/>
        <end position="392"/>
    </location>
</feature>
<feature type="domain" description="SH2" evidence="7">
    <location>
        <begin position="240"/>
        <end position="347"/>
    </location>
</feature>
<feature type="region of interest" description="Disordered" evidence="6">
    <location>
        <begin position="1"/>
        <end position="37"/>
    </location>
</feature>
<dbReference type="Pfam" id="PF00017">
    <property type="entry name" value="SH2"/>
    <property type="match status" value="1"/>
</dbReference>
<dbReference type="InterPro" id="IPR036860">
    <property type="entry name" value="SH2_dom_sf"/>
</dbReference>
<dbReference type="GO" id="GO:0009968">
    <property type="term" value="P:negative regulation of signal transduction"/>
    <property type="evidence" value="ECO:0007669"/>
    <property type="project" value="UniProtKB-KW"/>
</dbReference>
<keyword evidence="10" id="KW-1185">Reference proteome</keyword>
<dbReference type="GO" id="GO:0046854">
    <property type="term" value="P:phosphatidylinositol phosphate biosynthetic process"/>
    <property type="evidence" value="ECO:0007669"/>
    <property type="project" value="TreeGrafter"/>
</dbReference>
<dbReference type="GO" id="GO:0035556">
    <property type="term" value="P:intracellular signal transduction"/>
    <property type="evidence" value="ECO:0007669"/>
    <property type="project" value="InterPro"/>
</dbReference>
<proteinExistence type="predicted"/>
<evidence type="ECO:0000313" key="10">
    <source>
        <dbReference type="Proteomes" id="UP000075881"/>
    </source>
</evidence>
<keyword evidence="3" id="KW-0833">Ubl conjugation pathway</keyword>
<dbReference type="InterPro" id="IPR000980">
    <property type="entry name" value="SH2"/>
</dbReference>
<evidence type="ECO:0000256" key="5">
    <source>
        <dbReference type="PROSITE-ProRule" id="PRU00191"/>
    </source>
</evidence>
<dbReference type="GO" id="GO:0005942">
    <property type="term" value="C:phosphatidylinositol 3-kinase complex"/>
    <property type="evidence" value="ECO:0007669"/>
    <property type="project" value="TreeGrafter"/>
</dbReference>
<dbReference type="CDD" id="cd03717">
    <property type="entry name" value="SOCS_SOCS_like"/>
    <property type="match status" value="1"/>
</dbReference>
<dbReference type="CDD" id="cd09923">
    <property type="entry name" value="SH2_SOCS_family"/>
    <property type="match status" value="1"/>
</dbReference>
<dbReference type="Pfam" id="PF07525">
    <property type="entry name" value="SOCS_box"/>
    <property type="match status" value="1"/>
</dbReference>
<dbReference type="SUPFAM" id="SSF55550">
    <property type="entry name" value="SH2 domain"/>
    <property type="match status" value="1"/>
</dbReference>
<dbReference type="PROSITE" id="PS50225">
    <property type="entry name" value="SOCS"/>
    <property type="match status" value="1"/>
</dbReference>
<keyword evidence="1" id="KW-0341">Growth regulation</keyword>
<dbReference type="SUPFAM" id="SSF158235">
    <property type="entry name" value="SOCS box-like"/>
    <property type="match status" value="1"/>
</dbReference>
<organism evidence="9 10">
    <name type="scientific">Anopheles christyi</name>
    <dbReference type="NCBI Taxonomy" id="43041"/>
    <lineage>
        <taxon>Eukaryota</taxon>
        <taxon>Metazoa</taxon>
        <taxon>Ecdysozoa</taxon>
        <taxon>Arthropoda</taxon>
        <taxon>Hexapoda</taxon>
        <taxon>Insecta</taxon>
        <taxon>Pterygota</taxon>
        <taxon>Neoptera</taxon>
        <taxon>Endopterygota</taxon>
        <taxon>Diptera</taxon>
        <taxon>Nematocera</taxon>
        <taxon>Culicoidea</taxon>
        <taxon>Culicidae</taxon>
        <taxon>Anophelinae</taxon>
        <taxon>Anopheles</taxon>
    </lineage>
</organism>
<reference evidence="9" key="2">
    <citation type="submission" date="2020-05" db="UniProtKB">
        <authorList>
            <consortium name="EnsemblMetazoa"/>
        </authorList>
    </citation>
    <scope>IDENTIFICATION</scope>
    <source>
        <strain evidence="9">ACHKN1017</strain>
    </source>
</reference>
<dbReference type="STRING" id="43041.A0A182JPL4"/>
<evidence type="ECO:0000256" key="2">
    <source>
        <dbReference type="ARBA" id="ARBA00022700"/>
    </source>
</evidence>
<dbReference type="AlphaFoldDB" id="A0A182JPL4"/>
<evidence type="ECO:0000256" key="3">
    <source>
        <dbReference type="ARBA" id="ARBA00022786"/>
    </source>
</evidence>